<proteinExistence type="predicted"/>
<evidence type="ECO:0000256" key="5">
    <source>
        <dbReference type="ARBA" id="ARBA00023015"/>
    </source>
</evidence>
<evidence type="ECO:0000256" key="1">
    <source>
        <dbReference type="ARBA" id="ARBA00022723"/>
    </source>
</evidence>
<dbReference type="PANTHER" id="PTHR14003">
    <property type="entry name" value="TRANSCRIPTIONAL REPRESSOR PROTEIN YY"/>
    <property type="match status" value="1"/>
</dbReference>
<keyword evidence="1" id="KW-0479">Metal-binding</keyword>
<feature type="region of interest" description="Disordered" evidence="8">
    <location>
        <begin position="157"/>
        <end position="187"/>
    </location>
</feature>
<dbReference type="PANTHER" id="PTHR14003:SF19">
    <property type="entry name" value="YY2 TRANSCRIPTION FACTOR"/>
    <property type="match status" value="1"/>
</dbReference>
<organism evidence="10 11">
    <name type="scientific">Umbelopsis vinacea</name>
    <dbReference type="NCBI Taxonomy" id="44442"/>
    <lineage>
        <taxon>Eukaryota</taxon>
        <taxon>Fungi</taxon>
        <taxon>Fungi incertae sedis</taxon>
        <taxon>Mucoromycota</taxon>
        <taxon>Mucoromycotina</taxon>
        <taxon>Umbelopsidomycetes</taxon>
        <taxon>Umbelopsidales</taxon>
        <taxon>Umbelopsidaceae</taxon>
        <taxon>Umbelopsis</taxon>
    </lineage>
</organism>
<feature type="domain" description="C2H2-type" evidence="9">
    <location>
        <begin position="221"/>
        <end position="252"/>
    </location>
</feature>
<dbReference type="PROSITE" id="PS00028">
    <property type="entry name" value="ZINC_FINGER_C2H2_1"/>
    <property type="match status" value="2"/>
</dbReference>
<dbReference type="EMBL" id="JAEPRA010000009">
    <property type="protein sequence ID" value="KAG2180448.1"/>
    <property type="molecule type" value="Genomic_DNA"/>
</dbReference>
<accession>A0A8H7PV63</accession>
<feature type="region of interest" description="Disordered" evidence="8">
    <location>
        <begin position="43"/>
        <end position="64"/>
    </location>
</feature>
<evidence type="ECO:0000313" key="10">
    <source>
        <dbReference type="EMBL" id="KAG2180448.1"/>
    </source>
</evidence>
<dbReference type="GO" id="GO:0000785">
    <property type="term" value="C:chromatin"/>
    <property type="evidence" value="ECO:0007669"/>
    <property type="project" value="TreeGrafter"/>
</dbReference>
<comment type="caution">
    <text evidence="10">The sequence shown here is derived from an EMBL/GenBank/DDBJ whole genome shotgun (WGS) entry which is preliminary data.</text>
</comment>
<reference evidence="10" key="1">
    <citation type="submission" date="2020-12" db="EMBL/GenBank/DDBJ databases">
        <title>Metabolic potential, ecology and presence of endohyphal bacteria is reflected in genomic diversity of Mucoromycotina.</title>
        <authorList>
            <person name="Muszewska A."/>
            <person name="Okrasinska A."/>
            <person name="Steczkiewicz K."/>
            <person name="Drgas O."/>
            <person name="Orlowska M."/>
            <person name="Perlinska-Lenart U."/>
            <person name="Aleksandrzak-Piekarczyk T."/>
            <person name="Szatraj K."/>
            <person name="Zielenkiewicz U."/>
            <person name="Pilsyk S."/>
            <person name="Malc E."/>
            <person name="Mieczkowski P."/>
            <person name="Kruszewska J.S."/>
            <person name="Biernat P."/>
            <person name="Pawlowska J."/>
        </authorList>
    </citation>
    <scope>NUCLEOTIDE SEQUENCE</scope>
    <source>
        <strain evidence="10">WA0000051536</strain>
    </source>
</reference>
<dbReference type="GO" id="GO:0000978">
    <property type="term" value="F:RNA polymerase II cis-regulatory region sequence-specific DNA binding"/>
    <property type="evidence" value="ECO:0007669"/>
    <property type="project" value="TreeGrafter"/>
</dbReference>
<evidence type="ECO:0000256" key="7">
    <source>
        <dbReference type="PROSITE-ProRule" id="PRU00042"/>
    </source>
</evidence>
<dbReference type="InterPro" id="IPR013087">
    <property type="entry name" value="Znf_C2H2_type"/>
</dbReference>
<keyword evidence="3 7" id="KW-0863">Zinc-finger</keyword>
<evidence type="ECO:0000313" key="11">
    <source>
        <dbReference type="Proteomes" id="UP000612746"/>
    </source>
</evidence>
<dbReference type="FunFam" id="3.30.160.60:FF:000032">
    <property type="entry name" value="Krueppel-like factor 4"/>
    <property type="match status" value="1"/>
</dbReference>
<evidence type="ECO:0000256" key="3">
    <source>
        <dbReference type="ARBA" id="ARBA00022771"/>
    </source>
</evidence>
<gene>
    <name evidence="10" type="ORF">INT44_003452</name>
</gene>
<keyword evidence="4" id="KW-0862">Zinc</keyword>
<dbReference type="GO" id="GO:0031519">
    <property type="term" value="C:PcG protein complex"/>
    <property type="evidence" value="ECO:0007669"/>
    <property type="project" value="TreeGrafter"/>
</dbReference>
<dbReference type="Pfam" id="PF00096">
    <property type="entry name" value="zf-C2H2"/>
    <property type="match status" value="2"/>
</dbReference>
<evidence type="ECO:0000259" key="9">
    <source>
        <dbReference type="PROSITE" id="PS50157"/>
    </source>
</evidence>
<dbReference type="GO" id="GO:0000981">
    <property type="term" value="F:DNA-binding transcription factor activity, RNA polymerase II-specific"/>
    <property type="evidence" value="ECO:0007669"/>
    <property type="project" value="TreeGrafter"/>
</dbReference>
<protein>
    <recommendedName>
        <fullName evidence="9">C2H2-type domain-containing protein</fullName>
    </recommendedName>
</protein>
<dbReference type="GO" id="GO:0008270">
    <property type="term" value="F:zinc ion binding"/>
    <property type="evidence" value="ECO:0007669"/>
    <property type="project" value="UniProtKB-KW"/>
</dbReference>
<evidence type="ECO:0000256" key="8">
    <source>
        <dbReference type="SAM" id="MobiDB-lite"/>
    </source>
</evidence>
<dbReference type="Gene3D" id="3.30.160.60">
    <property type="entry name" value="Classic Zinc Finger"/>
    <property type="match status" value="2"/>
</dbReference>
<dbReference type="SMART" id="SM00355">
    <property type="entry name" value="ZnF_C2H2"/>
    <property type="match status" value="2"/>
</dbReference>
<keyword evidence="6" id="KW-0804">Transcription</keyword>
<evidence type="ECO:0000256" key="6">
    <source>
        <dbReference type="ARBA" id="ARBA00023163"/>
    </source>
</evidence>
<dbReference type="GO" id="GO:0005667">
    <property type="term" value="C:transcription regulator complex"/>
    <property type="evidence" value="ECO:0007669"/>
    <property type="project" value="TreeGrafter"/>
</dbReference>
<dbReference type="Proteomes" id="UP000612746">
    <property type="component" value="Unassembled WGS sequence"/>
</dbReference>
<dbReference type="SUPFAM" id="SSF57667">
    <property type="entry name" value="beta-beta-alpha zinc fingers"/>
    <property type="match status" value="1"/>
</dbReference>
<dbReference type="AlphaFoldDB" id="A0A8H7PV63"/>
<evidence type="ECO:0000256" key="2">
    <source>
        <dbReference type="ARBA" id="ARBA00022737"/>
    </source>
</evidence>
<keyword evidence="11" id="KW-1185">Reference proteome</keyword>
<keyword evidence="2" id="KW-0677">Repeat</keyword>
<dbReference type="PROSITE" id="PS50157">
    <property type="entry name" value="ZINC_FINGER_C2H2_2"/>
    <property type="match status" value="2"/>
</dbReference>
<evidence type="ECO:0000256" key="4">
    <source>
        <dbReference type="ARBA" id="ARBA00022833"/>
    </source>
</evidence>
<sequence>MSFTNVYRQSYADYPTRPYEQVSTYMQRRFSYADLLSGHGCDTPGLSDYESDSRPHPDSPATTIDYDECHPLSRRNSFVMDTDAYSYMIQSPLDVCPPGMPSNFGVPCEYADYAKTLTRNGSVSSFSSNSSSRPMTPVSPCMPEVYYMQSQIIPTTTAPKSASKAKVSRSRGRRVSNNNPAHSTQPAKMFTCNHTSCGKIFKRSEHLKRHIRSIHTLEKPFVCPYDGCDKRFSRSDNLNQHIRIHRHTTKDKTPSKTFTSFLPTYA</sequence>
<dbReference type="InterPro" id="IPR036236">
    <property type="entry name" value="Znf_C2H2_sf"/>
</dbReference>
<name>A0A8H7PV63_9FUNG</name>
<feature type="domain" description="C2H2-type" evidence="9">
    <location>
        <begin position="190"/>
        <end position="220"/>
    </location>
</feature>
<keyword evidence="5" id="KW-0805">Transcription regulation</keyword>
<dbReference type="OrthoDB" id="6365676at2759"/>